<evidence type="ECO:0000256" key="3">
    <source>
        <dbReference type="SAM" id="MobiDB-lite"/>
    </source>
</evidence>
<gene>
    <name evidence="4" type="primary">TRIM2</name>
    <name evidence="4" type="ORF">BLAG_LOCUS3772</name>
</gene>
<feature type="compositionally biased region" description="Polar residues" evidence="3">
    <location>
        <begin position="237"/>
        <end position="255"/>
    </location>
</feature>
<keyword evidence="1" id="KW-0677">Repeat</keyword>
<dbReference type="Proteomes" id="UP000838412">
    <property type="component" value="Chromosome 11"/>
</dbReference>
<organism evidence="4 5">
    <name type="scientific">Branchiostoma lanceolatum</name>
    <name type="common">Common lancelet</name>
    <name type="synonym">Amphioxus lanceolatum</name>
    <dbReference type="NCBI Taxonomy" id="7740"/>
    <lineage>
        <taxon>Eukaryota</taxon>
        <taxon>Metazoa</taxon>
        <taxon>Chordata</taxon>
        <taxon>Cephalochordata</taxon>
        <taxon>Leptocardii</taxon>
        <taxon>Amphioxiformes</taxon>
        <taxon>Branchiostomatidae</taxon>
        <taxon>Branchiostoma</taxon>
    </lineage>
</organism>
<dbReference type="Gene3D" id="2.120.10.30">
    <property type="entry name" value="TolB, C-terminal domain"/>
    <property type="match status" value="1"/>
</dbReference>
<dbReference type="GO" id="GO:0000209">
    <property type="term" value="P:protein polyubiquitination"/>
    <property type="evidence" value="ECO:0007669"/>
    <property type="project" value="TreeGrafter"/>
</dbReference>
<feature type="region of interest" description="Disordered" evidence="3">
    <location>
        <begin position="199"/>
        <end position="220"/>
    </location>
</feature>
<dbReference type="GO" id="GO:0061630">
    <property type="term" value="F:ubiquitin protein ligase activity"/>
    <property type="evidence" value="ECO:0007669"/>
    <property type="project" value="TreeGrafter"/>
</dbReference>
<sequence length="713" mass="78312">MSEFNFRGWAAASKLTPATIRSLVENDLAERAALLCVTPDMLKALGLTVGQYALVCKATAQLQAAASAATEIAIASADLKEDQDLTKQPAQVEGTDDLQNSTPEQGTENLRPGRSLILYKNHCLYSMVGGDLDKNNGPTSYSANDDHPRRDSTQIYSANDGNPGGRTFKRKTKFGALHMKNSTEPVHAAQFPNVTTEGSQLGTVTTRSGAPEENNYDDSDPYAVTYSFENDVYLGNTASSGVPQSQGTVKQTKTATDAPDHRLTEAPGSQSSENHPGPSEGARGSAGISNLRRAPNTLRSNAMYDADDRERAADGVGGNTHPKDTLRPNPQHGLRHNPMYGKYPHQQEVNGCSVVRRYRWHLVVVSTILVTSGVIIAGGVFGAQNQDIRTANPTDGFGKATPLPDTERASTTTYTAAISITEDTSKNRITFGGEGTEPGKFGAKLEGKPLGVSPSNEMFIADRGNRRVQVFNMTGGFLRHFSTGDWRPLALCIARSGGVWVLVWPAWRHVEPEDDRPHAHMYSKDGRLLTRFNLDPVRFIPSVIVADTLSDNIMVMWVQCRGHSKDDNCAVVVFRPDGTLVRMFGDIYKPSSLTVDRDGNVYVLESWRHSIYKFDKYGRRLSIFQRRPKGTGYLQMPRDICADGLGHLIVTDGQRKKRVQMFTGYGEYIRTVARNTNQAVVASCSEGRFVVVADYTVTIIRDYSSRQNRTYLL</sequence>
<feature type="region of interest" description="Disordered" evidence="3">
    <location>
        <begin position="237"/>
        <end position="294"/>
    </location>
</feature>
<dbReference type="SUPFAM" id="SSF63829">
    <property type="entry name" value="Calcium-dependent phosphotriesterase"/>
    <property type="match status" value="1"/>
</dbReference>
<dbReference type="InterPro" id="IPR050952">
    <property type="entry name" value="TRIM-NHL_E3_ligases"/>
</dbReference>
<evidence type="ECO:0000313" key="5">
    <source>
        <dbReference type="Proteomes" id="UP000838412"/>
    </source>
</evidence>
<accession>A0A8J9VGJ8</accession>
<dbReference type="OrthoDB" id="10158128at2759"/>
<evidence type="ECO:0000313" key="4">
    <source>
        <dbReference type="EMBL" id="CAH1239486.1"/>
    </source>
</evidence>
<dbReference type="InterPro" id="IPR001258">
    <property type="entry name" value="NHL_repeat"/>
</dbReference>
<feature type="repeat" description="NHL" evidence="2">
    <location>
        <begin position="585"/>
        <end position="617"/>
    </location>
</feature>
<dbReference type="EMBL" id="OV696696">
    <property type="protein sequence ID" value="CAH1239486.1"/>
    <property type="molecule type" value="Genomic_DNA"/>
</dbReference>
<name>A0A8J9VGJ8_BRALA</name>
<feature type="repeat" description="NHL" evidence="2">
    <location>
        <begin position="621"/>
        <end position="665"/>
    </location>
</feature>
<proteinExistence type="predicted"/>
<dbReference type="CDD" id="cd05819">
    <property type="entry name" value="NHL"/>
    <property type="match status" value="1"/>
</dbReference>
<evidence type="ECO:0000256" key="2">
    <source>
        <dbReference type="PROSITE-ProRule" id="PRU00504"/>
    </source>
</evidence>
<dbReference type="PROSITE" id="PS51125">
    <property type="entry name" value="NHL"/>
    <property type="match status" value="2"/>
</dbReference>
<feature type="region of interest" description="Disordered" evidence="3">
    <location>
        <begin position="83"/>
        <end position="113"/>
    </location>
</feature>
<keyword evidence="5" id="KW-1185">Reference proteome</keyword>
<dbReference type="PANTHER" id="PTHR24104">
    <property type="entry name" value="E3 UBIQUITIN-PROTEIN LIGASE NHLRC1-RELATED"/>
    <property type="match status" value="1"/>
</dbReference>
<protein>
    <submittedName>
        <fullName evidence="4">TRIM2 protein</fullName>
    </submittedName>
</protein>
<dbReference type="AlphaFoldDB" id="A0A8J9VGJ8"/>
<dbReference type="PANTHER" id="PTHR24104:SF50">
    <property type="entry name" value="SMP-30_GLUCONOLACTONASE_LRE-LIKE REGION DOMAIN-CONTAINING PROTEIN"/>
    <property type="match status" value="1"/>
</dbReference>
<feature type="region of interest" description="Disordered" evidence="3">
    <location>
        <begin position="136"/>
        <end position="167"/>
    </location>
</feature>
<evidence type="ECO:0000256" key="1">
    <source>
        <dbReference type="ARBA" id="ARBA00022737"/>
    </source>
</evidence>
<dbReference type="GO" id="GO:0043161">
    <property type="term" value="P:proteasome-mediated ubiquitin-dependent protein catabolic process"/>
    <property type="evidence" value="ECO:0007669"/>
    <property type="project" value="TreeGrafter"/>
</dbReference>
<feature type="region of interest" description="Disordered" evidence="3">
    <location>
        <begin position="311"/>
        <end position="331"/>
    </location>
</feature>
<feature type="compositionally biased region" description="Polar residues" evidence="3">
    <location>
        <begin position="97"/>
        <end position="108"/>
    </location>
</feature>
<reference evidence="4" key="1">
    <citation type="submission" date="2022-01" db="EMBL/GenBank/DDBJ databases">
        <authorList>
            <person name="Braso-Vives M."/>
        </authorList>
    </citation>
    <scope>NUCLEOTIDE SEQUENCE</scope>
</reference>
<dbReference type="InterPro" id="IPR011042">
    <property type="entry name" value="6-blade_b-propeller_TolB-like"/>
</dbReference>
<feature type="compositionally biased region" description="Polar residues" evidence="3">
    <location>
        <begin position="199"/>
        <end position="208"/>
    </location>
</feature>